<dbReference type="Gene3D" id="1.10.510.10">
    <property type="entry name" value="Transferase(Phosphotransferase) domain 1"/>
    <property type="match status" value="1"/>
</dbReference>
<comment type="similarity">
    <text evidence="15">Belongs to the protein kinase superfamily. Ser/Thr protein kinase family.</text>
</comment>
<dbReference type="EC" id="2.7.11.1" evidence="15"/>
<dbReference type="PROSITE" id="PS00108">
    <property type="entry name" value="PROTEIN_KINASE_ST"/>
    <property type="match status" value="1"/>
</dbReference>
<dbReference type="RefSeq" id="XP_011095279.2">
    <property type="nucleotide sequence ID" value="XM_011096977.2"/>
</dbReference>
<dbReference type="OrthoDB" id="785331at2759"/>
<keyword evidence="21" id="KW-1185">Reference proteome</keyword>
<keyword evidence="10 16" id="KW-0472">Membrane</keyword>
<dbReference type="FunFam" id="1.10.510.10:FF:000060">
    <property type="entry name" value="G-type lectin S-receptor-like serine/threonine-protein kinase"/>
    <property type="match status" value="1"/>
</dbReference>
<dbReference type="CDD" id="cd01098">
    <property type="entry name" value="PAN_AP_plant"/>
    <property type="match status" value="1"/>
</dbReference>
<evidence type="ECO:0000256" key="12">
    <source>
        <dbReference type="ARBA" id="ARBA00023180"/>
    </source>
</evidence>
<comment type="catalytic activity">
    <reaction evidence="14 15">
        <text>L-seryl-[protein] + ATP = O-phospho-L-seryl-[protein] + ADP + H(+)</text>
        <dbReference type="Rhea" id="RHEA:17989"/>
        <dbReference type="Rhea" id="RHEA-COMP:9863"/>
        <dbReference type="Rhea" id="RHEA-COMP:11604"/>
        <dbReference type="ChEBI" id="CHEBI:15378"/>
        <dbReference type="ChEBI" id="CHEBI:29999"/>
        <dbReference type="ChEBI" id="CHEBI:30616"/>
        <dbReference type="ChEBI" id="CHEBI:83421"/>
        <dbReference type="ChEBI" id="CHEBI:456216"/>
        <dbReference type="EC" id="2.7.11.1"/>
    </reaction>
</comment>
<dbReference type="InterPro" id="IPR000858">
    <property type="entry name" value="S_locus_glycoprot_dom"/>
</dbReference>
<dbReference type="PANTHER" id="PTHR32444">
    <property type="entry name" value="BULB-TYPE LECTIN DOMAIN-CONTAINING PROTEIN"/>
    <property type="match status" value="1"/>
</dbReference>
<keyword evidence="9 16" id="KW-1133">Transmembrane helix</keyword>
<reference evidence="22" key="1">
    <citation type="submission" date="2025-08" db="UniProtKB">
        <authorList>
            <consortium name="RefSeq"/>
        </authorList>
    </citation>
    <scope>IDENTIFICATION</scope>
</reference>
<evidence type="ECO:0000259" key="19">
    <source>
        <dbReference type="PROSITE" id="PS50927"/>
    </source>
</evidence>
<dbReference type="Proteomes" id="UP000504604">
    <property type="component" value="Linkage group LG12"/>
</dbReference>
<dbReference type="GeneID" id="105174787"/>
<dbReference type="InterPro" id="IPR021820">
    <property type="entry name" value="S-locus_recpt_kinase_C"/>
</dbReference>
<dbReference type="InterPro" id="IPR003609">
    <property type="entry name" value="Pan_app"/>
</dbReference>
<feature type="domain" description="Protein kinase" evidence="18">
    <location>
        <begin position="498"/>
        <end position="783"/>
    </location>
</feature>
<dbReference type="Pfam" id="PF01453">
    <property type="entry name" value="B_lectin"/>
    <property type="match status" value="1"/>
</dbReference>
<proteinExistence type="inferred from homology"/>
<dbReference type="PROSITE" id="PS50927">
    <property type="entry name" value="BULB_LECTIN"/>
    <property type="match status" value="1"/>
</dbReference>
<evidence type="ECO:0000256" key="13">
    <source>
        <dbReference type="ARBA" id="ARBA00047899"/>
    </source>
</evidence>
<keyword evidence="2 15" id="KW-0723">Serine/threonine-protein kinase</keyword>
<feature type="transmembrane region" description="Helical" evidence="16">
    <location>
        <begin position="437"/>
        <end position="459"/>
    </location>
</feature>
<name>A0A6I9UBN9_SESIN</name>
<evidence type="ECO:0000313" key="21">
    <source>
        <dbReference type="Proteomes" id="UP000504604"/>
    </source>
</evidence>
<dbReference type="GO" id="GO:0016020">
    <property type="term" value="C:membrane"/>
    <property type="evidence" value="ECO:0007669"/>
    <property type="project" value="UniProtKB-SubCell"/>
</dbReference>
<keyword evidence="8 15" id="KW-0067">ATP-binding</keyword>
<evidence type="ECO:0000256" key="1">
    <source>
        <dbReference type="ARBA" id="ARBA00004479"/>
    </source>
</evidence>
<feature type="domain" description="Bulb-type lectin" evidence="19">
    <location>
        <begin position="27"/>
        <end position="149"/>
    </location>
</feature>
<organism evidence="21 22">
    <name type="scientific">Sesamum indicum</name>
    <name type="common">Oriental sesame</name>
    <name type="synonym">Sesamum orientale</name>
    <dbReference type="NCBI Taxonomy" id="4182"/>
    <lineage>
        <taxon>Eukaryota</taxon>
        <taxon>Viridiplantae</taxon>
        <taxon>Streptophyta</taxon>
        <taxon>Embryophyta</taxon>
        <taxon>Tracheophyta</taxon>
        <taxon>Spermatophyta</taxon>
        <taxon>Magnoliopsida</taxon>
        <taxon>eudicotyledons</taxon>
        <taxon>Gunneridae</taxon>
        <taxon>Pentapetalae</taxon>
        <taxon>asterids</taxon>
        <taxon>lamiids</taxon>
        <taxon>Lamiales</taxon>
        <taxon>Pedaliaceae</taxon>
        <taxon>Sesamum</taxon>
    </lineage>
</organism>
<dbReference type="Gene3D" id="3.30.200.20">
    <property type="entry name" value="Phosphorylase Kinase, domain 1"/>
    <property type="match status" value="1"/>
</dbReference>
<dbReference type="SUPFAM" id="SSF51110">
    <property type="entry name" value="alpha-D-mannose-specific plant lectins"/>
    <property type="match status" value="1"/>
</dbReference>
<evidence type="ECO:0000256" key="6">
    <source>
        <dbReference type="ARBA" id="ARBA00022741"/>
    </source>
</evidence>
<evidence type="ECO:0000259" key="18">
    <source>
        <dbReference type="PROSITE" id="PS50011"/>
    </source>
</evidence>
<evidence type="ECO:0000256" key="4">
    <source>
        <dbReference type="ARBA" id="ARBA00022692"/>
    </source>
</evidence>
<dbReference type="AlphaFoldDB" id="A0A6I9UBN9"/>
<feature type="chain" id="PRO_5026757214" description="Receptor-like serine/threonine-protein kinase" evidence="17">
    <location>
        <begin position="27"/>
        <end position="814"/>
    </location>
</feature>
<evidence type="ECO:0000256" key="17">
    <source>
        <dbReference type="SAM" id="SignalP"/>
    </source>
</evidence>
<dbReference type="PANTHER" id="PTHR32444:SF205">
    <property type="match status" value="1"/>
</dbReference>
<keyword evidence="3 15" id="KW-0808">Transferase</keyword>
<feature type="domain" description="Apple" evidence="20">
    <location>
        <begin position="343"/>
        <end position="423"/>
    </location>
</feature>
<evidence type="ECO:0000256" key="5">
    <source>
        <dbReference type="ARBA" id="ARBA00022729"/>
    </source>
</evidence>
<dbReference type="Pfam" id="PF07714">
    <property type="entry name" value="PK_Tyr_Ser-Thr"/>
    <property type="match status" value="1"/>
</dbReference>
<dbReference type="PIRSF" id="PIRSF000641">
    <property type="entry name" value="SRK"/>
    <property type="match status" value="1"/>
</dbReference>
<dbReference type="InterPro" id="IPR001245">
    <property type="entry name" value="Ser-Thr/Tyr_kinase_cat_dom"/>
</dbReference>
<keyword evidence="5 17" id="KW-0732">Signal</keyword>
<comment type="subcellular location">
    <subcellularLocation>
        <location evidence="1">Membrane</location>
        <topology evidence="1">Single-pass type I membrane protein</topology>
    </subcellularLocation>
</comment>
<dbReference type="KEGG" id="sind:105174787"/>
<dbReference type="InterPro" id="IPR024171">
    <property type="entry name" value="SRK-like_kinase"/>
</dbReference>
<feature type="signal peptide" evidence="17">
    <location>
        <begin position="1"/>
        <end position="26"/>
    </location>
</feature>
<sequence length="814" mass="91458">MRRKIEEFTFLLVLTSLLITTTFSNAMDVINTTHMITDGHTLISSDGSFELGFFSPANSKNRYVGIWYKKVTAFTVVWVANRDNPLTNTSGAVLKVIEPGILALLNGSNSMIWSSNTSGVARTPVAQLLDSGNLVVKEANDDNSDKYLWQSFDYPTDTLLPGMKLGRNFVTGYETYITAWKSSEDPGTGDYAYHLDPTGYPQAVLTRRSVELFRSGPWNGVGYSGLPSLKNNSIYTFELVFNKNEAYYHYELLNKSVFSRLSVNQSGVAQRWTWVDRTQGWIMHLTAPVDNCDSYKQCGAYGTCNIYDSPICGCLTKFIPRNPDEWMAADWSDGCVRRAPLDCRSDGFQKYTDIKLPDTKYSWFNTSMTLEECQVEYIKDCNCTAYTNLDIRRGGSGCLLWFGDLVDIKVVYGAGQDLYIRVASSEVDSNGEKRKTLIAVLTSLAGISLLGLSLILFIWKMKKNYENMRKQGHREGQEEDLELPTFDLLAITRATNSFATSYKLGEGGFGPVYRGMLEDGKEIAVKRLSRTSLQGLDEFKNEVICIANLQHRNLVRLLGCCIQGEEKMLIYEYMPNGSLDLILFDKRKSKQLDWPKRFHIINGIARGLLYLHQDSLLRIIHRDLKASNILLDADMNPKISDFGMARSFAGNETEANTMRVVGTYGYMSPEYAIDGLFSVKSDVYSFGVLVLEIVSGQKNRGFRHKDHQHNLLGHAWMQHKERRSMDLVDVNLVGSFTFSEVVRSIHVALLCVQQSPEDRPSMSSVVLMLGSEGTLPQPKQPGFFTERDVFAAESTTSTKASSSNNVTITLLDAR</sequence>
<keyword evidence="4 16" id="KW-0812">Transmembrane</keyword>
<dbReference type="FunFam" id="3.30.200.20:FF:000195">
    <property type="entry name" value="G-type lectin S-receptor-like serine/threonine-protein kinase"/>
    <property type="match status" value="1"/>
</dbReference>
<dbReference type="InterPro" id="IPR008271">
    <property type="entry name" value="Ser/Thr_kinase_AS"/>
</dbReference>
<dbReference type="InterPro" id="IPR036426">
    <property type="entry name" value="Bulb-type_lectin_dom_sf"/>
</dbReference>
<gene>
    <name evidence="22" type="primary">LOC105174787</name>
</gene>
<dbReference type="InterPro" id="IPR001480">
    <property type="entry name" value="Bulb-type_lectin_dom"/>
</dbReference>
<keyword evidence="6 15" id="KW-0547">Nucleotide-binding</keyword>
<dbReference type="CDD" id="cd00028">
    <property type="entry name" value="B_lectin"/>
    <property type="match status" value="1"/>
</dbReference>
<evidence type="ECO:0000256" key="8">
    <source>
        <dbReference type="ARBA" id="ARBA00022840"/>
    </source>
</evidence>
<evidence type="ECO:0000256" key="11">
    <source>
        <dbReference type="ARBA" id="ARBA00023157"/>
    </source>
</evidence>
<evidence type="ECO:0000256" key="15">
    <source>
        <dbReference type="PIRNR" id="PIRNR000641"/>
    </source>
</evidence>
<accession>A0A6I9UBN9</accession>
<comment type="catalytic activity">
    <reaction evidence="13 15">
        <text>L-threonyl-[protein] + ATP = O-phospho-L-threonyl-[protein] + ADP + H(+)</text>
        <dbReference type="Rhea" id="RHEA:46608"/>
        <dbReference type="Rhea" id="RHEA-COMP:11060"/>
        <dbReference type="Rhea" id="RHEA-COMP:11605"/>
        <dbReference type="ChEBI" id="CHEBI:15378"/>
        <dbReference type="ChEBI" id="CHEBI:30013"/>
        <dbReference type="ChEBI" id="CHEBI:30616"/>
        <dbReference type="ChEBI" id="CHEBI:61977"/>
        <dbReference type="ChEBI" id="CHEBI:456216"/>
        <dbReference type="EC" id="2.7.11.1"/>
    </reaction>
</comment>
<dbReference type="SMART" id="SM00473">
    <property type="entry name" value="PAN_AP"/>
    <property type="match status" value="1"/>
</dbReference>
<dbReference type="Pfam" id="PF00954">
    <property type="entry name" value="S_locus_glycop"/>
    <property type="match status" value="1"/>
</dbReference>
<evidence type="ECO:0000259" key="20">
    <source>
        <dbReference type="PROSITE" id="PS50948"/>
    </source>
</evidence>
<dbReference type="SMART" id="SM00220">
    <property type="entry name" value="S_TKc"/>
    <property type="match status" value="1"/>
</dbReference>
<dbReference type="PROSITE" id="PS50011">
    <property type="entry name" value="PROTEIN_KINASE_DOM"/>
    <property type="match status" value="1"/>
</dbReference>
<evidence type="ECO:0000256" key="2">
    <source>
        <dbReference type="ARBA" id="ARBA00022527"/>
    </source>
</evidence>
<dbReference type="Pfam" id="PF08276">
    <property type="entry name" value="PAN_2"/>
    <property type="match status" value="1"/>
</dbReference>
<protein>
    <recommendedName>
        <fullName evidence="15">Receptor-like serine/threonine-protein kinase</fullName>
        <ecNumber evidence="15">2.7.11.1</ecNumber>
    </recommendedName>
</protein>
<dbReference type="GO" id="GO:0048544">
    <property type="term" value="P:recognition of pollen"/>
    <property type="evidence" value="ECO:0007669"/>
    <property type="project" value="InterPro"/>
</dbReference>
<dbReference type="GO" id="GO:0004674">
    <property type="term" value="F:protein serine/threonine kinase activity"/>
    <property type="evidence" value="ECO:0007669"/>
    <property type="project" value="UniProtKB-KW"/>
</dbReference>
<dbReference type="InParanoid" id="A0A6I9UBN9"/>
<dbReference type="Pfam" id="PF11883">
    <property type="entry name" value="DUF3403"/>
    <property type="match status" value="1"/>
</dbReference>
<dbReference type="PROSITE" id="PS50948">
    <property type="entry name" value="PAN"/>
    <property type="match status" value="1"/>
</dbReference>
<evidence type="ECO:0000256" key="3">
    <source>
        <dbReference type="ARBA" id="ARBA00022679"/>
    </source>
</evidence>
<keyword evidence="7 15" id="KW-0418">Kinase</keyword>
<dbReference type="FunFam" id="2.90.10.10:FF:000004">
    <property type="entry name" value="G-type lectin S-receptor-like serine/threonine-protein kinase"/>
    <property type="match status" value="1"/>
</dbReference>
<keyword evidence="11" id="KW-1015">Disulfide bond</keyword>
<dbReference type="CDD" id="cd14066">
    <property type="entry name" value="STKc_IRAK"/>
    <property type="match status" value="1"/>
</dbReference>
<evidence type="ECO:0000313" key="22">
    <source>
        <dbReference type="RefSeq" id="XP_011095279.2"/>
    </source>
</evidence>
<evidence type="ECO:0000256" key="9">
    <source>
        <dbReference type="ARBA" id="ARBA00022989"/>
    </source>
</evidence>
<dbReference type="GO" id="GO:0005524">
    <property type="term" value="F:ATP binding"/>
    <property type="evidence" value="ECO:0007669"/>
    <property type="project" value="UniProtKB-KW"/>
</dbReference>
<evidence type="ECO:0000256" key="16">
    <source>
        <dbReference type="SAM" id="Phobius"/>
    </source>
</evidence>
<evidence type="ECO:0000256" key="14">
    <source>
        <dbReference type="ARBA" id="ARBA00048679"/>
    </source>
</evidence>
<dbReference type="SMART" id="SM00108">
    <property type="entry name" value="B_lectin"/>
    <property type="match status" value="1"/>
</dbReference>
<dbReference type="SUPFAM" id="SSF56112">
    <property type="entry name" value="Protein kinase-like (PK-like)"/>
    <property type="match status" value="1"/>
</dbReference>
<evidence type="ECO:0000256" key="7">
    <source>
        <dbReference type="ARBA" id="ARBA00022777"/>
    </source>
</evidence>
<evidence type="ECO:0000256" key="10">
    <source>
        <dbReference type="ARBA" id="ARBA00023136"/>
    </source>
</evidence>
<keyword evidence="12" id="KW-0325">Glycoprotein</keyword>
<dbReference type="Gene3D" id="2.90.10.10">
    <property type="entry name" value="Bulb-type lectin domain"/>
    <property type="match status" value="1"/>
</dbReference>
<dbReference type="InterPro" id="IPR000719">
    <property type="entry name" value="Prot_kinase_dom"/>
</dbReference>
<dbReference type="InterPro" id="IPR011009">
    <property type="entry name" value="Kinase-like_dom_sf"/>
</dbReference>